<dbReference type="InterPro" id="IPR020667">
    <property type="entry name" value="DNA_mismatch_repair_MutL"/>
</dbReference>
<dbReference type="SMART" id="SM00853">
    <property type="entry name" value="MutL_C"/>
    <property type="match status" value="1"/>
</dbReference>
<proteinExistence type="inferred from homology"/>
<keyword evidence="7" id="KW-0255">Endonuclease</keyword>
<dbReference type="Gene3D" id="3.30.230.10">
    <property type="match status" value="1"/>
</dbReference>
<dbReference type="AlphaFoldDB" id="A0A8J8MF48"/>
<gene>
    <name evidence="4 7" type="primary">mutL</name>
    <name evidence="7" type="ORF">HYG85_23665</name>
</gene>
<evidence type="ECO:0000256" key="4">
    <source>
        <dbReference type="HAMAP-Rule" id="MF_00149"/>
    </source>
</evidence>
<evidence type="ECO:0000313" key="8">
    <source>
        <dbReference type="Proteomes" id="UP000677305"/>
    </source>
</evidence>
<keyword evidence="7" id="KW-0378">Hydrolase</keyword>
<dbReference type="CDD" id="cd00782">
    <property type="entry name" value="MutL_Trans"/>
    <property type="match status" value="1"/>
</dbReference>
<sequence length="667" mass="76089">MSEIRLLDQNTINKIAAGEVVERPSSVVKELVENSIDAGASAITIEIKEGGISFIRITDNGKGISKEDIQTAFIRHSTSKIKSIEDLITVSSLGFRGEALASIAAVSQVEVITKTYDDITGIRYVIEGGSEVSKEEIGCPEGTTIIIKNLFYNTPARRKFLKKPATEGAYISEFINKLALGNIGISFKFIYNNTIKLHTSGNNVLKDCIFNIYGKEIVKNSVPIEINNDEFKIKGFIGKPKISRAIRNYENYYINGRYIKSKIIMKAIEEGYKTKLTVHRFPFTAFYITINPELIDVNVHPTKMEVRFHNESIIYEAIKSGIYEALSKVDLIPEVSLSNGQREIKKDNIKIDTAIPEPFEKNRLNEMKKTLIKEQTNNYEPNSSSLINIFKKNSEITNKIVSQNINDQKQEQADKHPKDIKSIQQPKVISDDSIKKVTDESKAISDNKQNELSAKPKYVAEQALLFEDKSVNAKTVKNYKIIGQLFNTYWIVELENKFYIIDQHAAHERVLYERLMNKLENSDIMSQGLLQPIIIHVSIREKQLIEDYKQLFIDLGFEIEEFGKDAYAIRSVPYIFNKSLSSNQFIEILDSLNEHYDPDKYNVVRNDIATMACKAAVKAHDKLSVLEYEKLFDELLEIENPFTCPHGRPTIISMTKYELEKKFKRIQ</sequence>
<dbReference type="InterPro" id="IPR038973">
    <property type="entry name" value="MutL/Mlh/Pms-like"/>
</dbReference>
<dbReference type="SUPFAM" id="SSF118116">
    <property type="entry name" value="DNA mismatch repair protein MutL"/>
    <property type="match status" value="1"/>
</dbReference>
<accession>A0A8J8MF48</accession>
<evidence type="ECO:0000256" key="3">
    <source>
        <dbReference type="ARBA" id="ARBA00023204"/>
    </source>
</evidence>
<dbReference type="Gene3D" id="3.30.1370.100">
    <property type="entry name" value="MutL, C-terminal domain, regulatory subdomain"/>
    <property type="match status" value="1"/>
</dbReference>
<dbReference type="HAMAP" id="MF_00149">
    <property type="entry name" value="DNA_mis_repair"/>
    <property type="match status" value="1"/>
</dbReference>
<evidence type="ECO:0000313" key="7">
    <source>
        <dbReference type="EMBL" id="QUH31767.1"/>
    </source>
</evidence>
<dbReference type="GO" id="GO:0004519">
    <property type="term" value="F:endonuclease activity"/>
    <property type="evidence" value="ECO:0007669"/>
    <property type="project" value="UniProtKB-KW"/>
</dbReference>
<name>A0A8J8MF48_9FIRM</name>
<evidence type="ECO:0000256" key="1">
    <source>
        <dbReference type="ARBA" id="ARBA00006082"/>
    </source>
</evidence>
<dbReference type="GO" id="GO:0016887">
    <property type="term" value="F:ATP hydrolysis activity"/>
    <property type="evidence" value="ECO:0007669"/>
    <property type="project" value="InterPro"/>
</dbReference>
<dbReference type="Gene3D" id="3.30.565.10">
    <property type="entry name" value="Histidine kinase-like ATPase, C-terminal domain"/>
    <property type="match status" value="1"/>
</dbReference>
<dbReference type="GO" id="GO:0005524">
    <property type="term" value="F:ATP binding"/>
    <property type="evidence" value="ECO:0007669"/>
    <property type="project" value="InterPro"/>
</dbReference>
<dbReference type="EMBL" id="CP058561">
    <property type="protein sequence ID" value="QUH31767.1"/>
    <property type="molecule type" value="Genomic_DNA"/>
</dbReference>
<evidence type="ECO:0000259" key="6">
    <source>
        <dbReference type="SMART" id="SM01340"/>
    </source>
</evidence>
<dbReference type="FunFam" id="3.30.565.10:FF:000003">
    <property type="entry name" value="DNA mismatch repair endonuclease MutL"/>
    <property type="match status" value="1"/>
</dbReference>
<dbReference type="InterPro" id="IPR013507">
    <property type="entry name" value="DNA_mismatch_S5_2-like"/>
</dbReference>
<dbReference type="Pfam" id="PF01119">
    <property type="entry name" value="DNA_mis_repair"/>
    <property type="match status" value="1"/>
</dbReference>
<dbReference type="InterPro" id="IPR020568">
    <property type="entry name" value="Ribosomal_Su5_D2-typ_SF"/>
</dbReference>
<evidence type="ECO:0000259" key="5">
    <source>
        <dbReference type="SMART" id="SM00853"/>
    </source>
</evidence>
<dbReference type="InterPro" id="IPR002099">
    <property type="entry name" value="MutL/Mlh/PMS"/>
</dbReference>
<dbReference type="Gene3D" id="3.30.1540.20">
    <property type="entry name" value="MutL, C-terminal domain, dimerisation subdomain"/>
    <property type="match status" value="1"/>
</dbReference>
<dbReference type="NCBIfam" id="TIGR00585">
    <property type="entry name" value="mutl"/>
    <property type="match status" value="1"/>
</dbReference>
<feature type="domain" description="DNA mismatch repair protein S5" evidence="6">
    <location>
        <begin position="209"/>
        <end position="327"/>
    </location>
</feature>
<dbReference type="InterPro" id="IPR042121">
    <property type="entry name" value="MutL_C_regsub"/>
</dbReference>
<protein>
    <recommendedName>
        <fullName evidence="4">DNA mismatch repair protein MutL</fullName>
    </recommendedName>
</protein>
<dbReference type="RefSeq" id="WP_212691706.1">
    <property type="nucleotide sequence ID" value="NZ_CP058561.1"/>
</dbReference>
<dbReference type="GO" id="GO:0140664">
    <property type="term" value="F:ATP-dependent DNA damage sensor activity"/>
    <property type="evidence" value="ECO:0007669"/>
    <property type="project" value="InterPro"/>
</dbReference>
<dbReference type="PROSITE" id="PS00058">
    <property type="entry name" value="DNA_MISMATCH_REPAIR_1"/>
    <property type="match status" value="1"/>
</dbReference>
<dbReference type="InterPro" id="IPR037198">
    <property type="entry name" value="MutL_C_sf"/>
</dbReference>
<dbReference type="GO" id="GO:0032300">
    <property type="term" value="C:mismatch repair complex"/>
    <property type="evidence" value="ECO:0007669"/>
    <property type="project" value="InterPro"/>
</dbReference>
<comment type="function">
    <text evidence="4">This protein is involved in the repair of mismatches in DNA. It is required for dam-dependent methyl-directed DNA mismatch repair. May act as a 'molecular matchmaker', a protein that promotes the formation of a stable complex between two or more DNA-binding proteins in an ATP-dependent manner without itself being part of a final effector complex.</text>
</comment>
<dbReference type="SMART" id="SM01340">
    <property type="entry name" value="DNA_mis_repair"/>
    <property type="match status" value="1"/>
</dbReference>
<dbReference type="Proteomes" id="UP000677305">
    <property type="component" value="Chromosome"/>
</dbReference>
<dbReference type="InterPro" id="IPR014790">
    <property type="entry name" value="MutL_C"/>
</dbReference>
<dbReference type="InterPro" id="IPR014721">
    <property type="entry name" value="Ribsml_uS5_D2-typ_fold_subgr"/>
</dbReference>
<dbReference type="PANTHER" id="PTHR10073">
    <property type="entry name" value="DNA MISMATCH REPAIR PROTEIN MLH, PMS, MUTL"/>
    <property type="match status" value="1"/>
</dbReference>
<dbReference type="PANTHER" id="PTHR10073:SF12">
    <property type="entry name" value="DNA MISMATCH REPAIR PROTEIN MLH1"/>
    <property type="match status" value="1"/>
</dbReference>
<feature type="domain" description="MutL C-terminal dimerisation" evidence="5">
    <location>
        <begin position="481"/>
        <end position="623"/>
    </location>
</feature>
<dbReference type="KEGG" id="vgu:HYG85_23665"/>
<dbReference type="GO" id="GO:0030983">
    <property type="term" value="F:mismatched DNA binding"/>
    <property type="evidence" value="ECO:0007669"/>
    <property type="project" value="InterPro"/>
</dbReference>
<evidence type="ECO:0000256" key="2">
    <source>
        <dbReference type="ARBA" id="ARBA00022763"/>
    </source>
</evidence>
<dbReference type="GO" id="GO:0006298">
    <property type="term" value="P:mismatch repair"/>
    <property type="evidence" value="ECO:0007669"/>
    <property type="project" value="UniProtKB-UniRule"/>
</dbReference>
<keyword evidence="8" id="KW-1185">Reference proteome</keyword>
<reference evidence="7 8" key="1">
    <citation type="submission" date="2020-07" db="EMBL/GenBank/DDBJ databases">
        <title>Vallitalea guaymasensis genome.</title>
        <authorList>
            <person name="Postec A."/>
        </authorList>
    </citation>
    <scope>NUCLEOTIDE SEQUENCE [LARGE SCALE GENOMIC DNA]</scope>
    <source>
        <strain evidence="7 8">Ra1766G1</strain>
    </source>
</reference>
<dbReference type="Pfam" id="PF13589">
    <property type="entry name" value="HATPase_c_3"/>
    <property type="match status" value="1"/>
</dbReference>
<dbReference type="Pfam" id="PF08676">
    <property type="entry name" value="MutL_C"/>
    <property type="match status" value="1"/>
</dbReference>
<dbReference type="InterPro" id="IPR036890">
    <property type="entry name" value="HATPase_C_sf"/>
</dbReference>
<keyword evidence="3 4" id="KW-0234">DNA repair</keyword>
<comment type="similarity">
    <text evidence="1 4">Belongs to the DNA mismatch repair MutL/HexB family.</text>
</comment>
<organism evidence="7 8">
    <name type="scientific">Vallitalea guaymasensis</name>
    <dbReference type="NCBI Taxonomy" id="1185412"/>
    <lineage>
        <taxon>Bacteria</taxon>
        <taxon>Bacillati</taxon>
        <taxon>Bacillota</taxon>
        <taxon>Clostridia</taxon>
        <taxon>Lachnospirales</taxon>
        <taxon>Vallitaleaceae</taxon>
        <taxon>Vallitalea</taxon>
    </lineage>
</organism>
<dbReference type="InterPro" id="IPR014762">
    <property type="entry name" value="DNA_mismatch_repair_CS"/>
</dbReference>
<dbReference type="SUPFAM" id="SSF55874">
    <property type="entry name" value="ATPase domain of HSP90 chaperone/DNA topoisomerase II/histidine kinase"/>
    <property type="match status" value="1"/>
</dbReference>
<dbReference type="SUPFAM" id="SSF54211">
    <property type="entry name" value="Ribosomal protein S5 domain 2-like"/>
    <property type="match status" value="1"/>
</dbReference>
<dbReference type="CDD" id="cd16926">
    <property type="entry name" value="HATPase_MutL-MLH-PMS-like"/>
    <property type="match status" value="1"/>
</dbReference>
<dbReference type="InterPro" id="IPR042120">
    <property type="entry name" value="MutL_C_dimsub"/>
</dbReference>
<keyword evidence="2 4" id="KW-0227">DNA damage</keyword>
<keyword evidence="7" id="KW-0540">Nuclease</keyword>